<sequence>MNSIPEKSFDYFDKKYSKLSNDVQKQSEKLLKKMQQKESKLQEKLRGIDSLKTKQLFDKSQEKYKELEIRITGPVTKVNAKLKEYLPGLDSVSGALKFLQQNGSGLGGFSSDKLDQIGDASKQIWELQGRLQQANEIQNFIRERERQLKETLSNTGLGKELLAINKEVYYYQQMVKEYKTILHEPDRLEAKAFEVLNRIPAFQKFIEKNSMLAGLLRIPSNYGTPAALDGLQTSAQIQQQVNQAFAGSGTNPQQYISQEMQVAQAQLNKLKDKVNQLGGGSSDMTMPDFKPDNQKTKKFWQRLEYGINVQNQRGTLFLPSMSDLAFSLGYKISDSKSIGIGASYKIGLGSGLNNIRFTSEGIGLRSYADVRFKGSIWIAGGFEYNYLQRFNNFNDIKNIDIWQRSALIGVSKKFKAGKKGGDIKLLYDLLNNKQVPPGQALKFRMGYSF</sequence>
<keyword evidence="1" id="KW-0175">Coiled coil</keyword>
<dbReference type="RefSeq" id="WP_171607005.1">
    <property type="nucleotide sequence ID" value="NZ_WHPF01000004.1"/>
</dbReference>
<gene>
    <name evidence="2" type="ORF">GD597_06360</name>
</gene>
<evidence type="ECO:0000313" key="2">
    <source>
        <dbReference type="EMBL" id="NNV55073.1"/>
    </source>
</evidence>
<feature type="coiled-coil region" evidence="1">
    <location>
        <begin position="20"/>
        <end position="54"/>
    </location>
</feature>
<accession>A0A8J8FE82</accession>
<comment type="caution">
    <text evidence="2">The sequence shown here is derived from an EMBL/GenBank/DDBJ whole genome shotgun (WGS) entry which is preliminary data.</text>
</comment>
<protein>
    <submittedName>
        <fullName evidence="2">Uncharacterized protein</fullName>
    </submittedName>
</protein>
<evidence type="ECO:0000256" key="1">
    <source>
        <dbReference type="SAM" id="Coils"/>
    </source>
</evidence>
<name>A0A8J8FE82_9BACT</name>
<dbReference type="AlphaFoldDB" id="A0A8J8FE82"/>
<evidence type="ECO:0000313" key="3">
    <source>
        <dbReference type="Proteomes" id="UP000598971"/>
    </source>
</evidence>
<organism evidence="2 3">
    <name type="scientific">Limnovirga soli</name>
    <dbReference type="NCBI Taxonomy" id="2656915"/>
    <lineage>
        <taxon>Bacteria</taxon>
        <taxon>Pseudomonadati</taxon>
        <taxon>Bacteroidota</taxon>
        <taxon>Chitinophagia</taxon>
        <taxon>Chitinophagales</taxon>
        <taxon>Chitinophagaceae</taxon>
        <taxon>Limnovirga</taxon>
    </lineage>
</organism>
<reference evidence="2" key="1">
    <citation type="submission" date="2019-10" db="EMBL/GenBank/DDBJ databases">
        <title>Draft genome sequence of Panacibacter sp. KCS-6.</title>
        <authorList>
            <person name="Yim K.J."/>
        </authorList>
    </citation>
    <scope>NUCLEOTIDE SEQUENCE</scope>
    <source>
        <strain evidence="2">KCS-6</strain>
    </source>
</reference>
<keyword evidence="3" id="KW-1185">Reference proteome</keyword>
<proteinExistence type="predicted"/>
<dbReference type="EMBL" id="WHPF01000004">
    <property type="protein sequence ID" value="NNV55073.1"/>
    <property type="molecule type" value="Genomic_DNA"/>
</dbReference>
<dbReference type="Proteomes" id="UP000598971">
    <property type="component" value="Unassembled WGS sequence"/>
</dbReference>